<dbReference type="Proteomes" id="UP000294697">
    <property type="component" value="Unassembled WGS sequence"/>
</dbReference>
<accession>A0A4R7YXV2</accession>
<proteinExistence type="predicted"/>
<name>A0A4R7YXV2_9FIRM</name>
<reference evidence="1 2" key="1">
    <citation type="submission" date="2019-03" db="EMBL/GenBank/DDBJ databases">
        <title>Subsurface microbial communities from deep shales in Ohio and West Virginia, USA.</title>
        <authorList>
            <person name="Wrighton K."/>
        </authorList>
    </citation>
    <scope>NUCLEOTIDE SEQUENCE [LARGE SCALE GENOMIC DNA]</scope>
    <source>
        <strain evidence="1 2">MSL9.2</strain>
    </source>
</reference>
<dbReference type="EMBL" id="SODA01000014">
    <property type="protein sequence ID" value="TDW02921.1"/>
    <property type="molecule type" value="Genomic_DNA"/>
</dbReference>
<evidence type="ECO:0000313" key="2">
    <source>
        <dbReference type="Proteomes" id="UP000294697"/>
    </source>
</evidence>
<protein>
    <submittedName>
        <fullName evidence="1">Uncharacterized protein</fullName>
    </submittedName>
</protein>
<sequence length="55" mass="6339">MKFKKLFLISIFVFVLLMANTVMTFAATYEWSLASVLPESHPVHSSLEFFAKRVN</sequence>
<comment type="caution">
    <text evidence="1">The sequence shown here is derived from an EMBL/GenBank/DDBJ whole genome shotgun (WGS) entry which is preliminary data.</text>
</comment>
<dbReference type="AlphaFoldDB" id="A0A4R7YXV2"/>
<evidence type="ECO:0000313" key="1">
    <source>
        <dbReference type="EMBL" id="TDW02921.1"/>
    </source>
</evidence>
<dbReference type="RefSeq" id="WP_166668449.1">
    <property type="nucleotide sequence ID" value="NZ_QLME01000001.1"/>
</dbReference>
<organism evidence="1 2">
    <name type="scientific">Halanaerobium saccharolyticum</name>
    <dbReference type="NCBI Taxonomy" id="43595"/>
    <lineage>
        <taxon>Bacteria</taxon>
        <taxon>Bacillati</taxon>
        <taxon>Bacillota</taxon>
        <taxon>Clostridia</taxon>
        <taxon>Halanaerobiales</taxon>
        <taxon>Halanaerobiaceae</taxon>
        <taxon>Halanaerobium</taxon>
    </lineage>
</organism>
<gene>
    <name evidence="1" type="ORF">C8C77_11410</name>
</gene>